<sequence length="70" mass="7521">MTVRVDDIDWGEKIQVSTLGIATVDWHKAGVEPRWFGAETAGCVAVLEPGIHSGFTTERSRVNSASPALP</sequence>
<dbReference type="EMBL" id="RCDD01000002">
    <property type="protein sequence ID" value="RLK58569.1"/>
    <property type="molecule type" value="Genomic_DNA"/>
</dbReference>
<accession>A0A421B2H0</accession>
<organism evidence="1 2">
    <name type="scientific">Actinokineospora cianjurensis</name>
    <dbReference type="NCBI Taxonomy" id="585224"/>
    <lineage>
        <taxon>Bacteria</taxon>
        <taxon>Bacillati</taxon>
        <taxon>Actinomycetota</taxon>
        <taxon>Actinomycetes</taxon>
        <taxon>Pseudonocardiales</taxon>
        <taxon>Pseudonocardiaceae</taxon>
        <taxon>Actinokineospora</taxon>
    </lineage>
</organism>
<comment type="caution">
    <text evidence="1">The sequence shown here is derived from an EMBL/GenBank/DDBJ whole genome shotgun (WGS) entry which is preliminary data.</text>
</comment>
<evidence type="ECO:0000313" key="2">
    <source>
        <dbReference type="Proteomes" id="UP000282454"/>
    </source>
</evidence>
<evidence type="ECO:0000313" key="1">
    <source>
        <dbReference type="EMBL" id="RLK58569.1"/>
    </source>
</evidence>
<keyword evidence="2" id="KW-1185">Reference proteome</keyword>
<name>A0A421B2H0_9PSEU</name>
<gene>
    <name evidence="1" type="ORF">CLV68_3038</name>
</gene>
<dbReference type="AlphaFoldDB" id="A0A421B2H0"/>
<reference evidence="1 2" key="1">
    <citation type="submission" date="2018-10" db="EMBL/GenBank/DDBJ databases">
        <title>Genomic Encyclopedia of Archaeal and Bacterial Type Strains, Phase II (KMG-II): from individual species to whole genera.</title>
        <authorList>
            <person name="Goeker M."/>
        </authorList>
    </citation>
    <scope>NUCLEOTIDE SEQUENCE [LARGE SCALE GENOMIC DNA]</scope>
    <source>
        <strain evidence="1 2">DSM 45657</strain>
    </source>
</reference>
<dbReference type="Proteomes" id="UP000282454">
    <property type="component" value="Unassembled WGS sequence"/>
</dbReference>
<proteinExistence type="predicted"/>
<protein>
    <submittedName>
        <fullName evidence="1">Uncharacterized protein</fullName>
    </submittedName>
</protein>